<protein>
    <submittedName>
        <fullName evidence="1">Uncharacterized protein</fullName>
    </submittedName>
</protein>
<proteinExistence type="predicted"/>
<comment type="caution">
    <text evidence="1">The sequence shown here is derived from an EMBL/GenBank/DDBJ whole genome shotgun (WGS) entry which is preliminary data.</text>
</comment>
<reference evidence="1" key="1">
    <citation type="journal article" date="2021" name="Nat. Commun.">
        <title>Genetic determinants of endophytism in the Arabidopsis root mycobiome.</title>
        <authorList>
            <person name="Mesny F."/>
            <person name="Miyauchi S."/>
            <person name="Thiergart T."/>
            <person name="Pickel B."/>
            <person name="Atanasova L."/>
            <person name="Karlsson M."/>
            <person name="Huettel B."/>
            <person name="Barry K.W."/>
            <person name="Haridas S."/>
            <person name="Chen C."/>
            <person name="Bauer D."/>
            <person name="Andreopoulos W."/>
            <person name="Pangilinan J."/>
            <person name="LaButti K."/>
            <person name="Riley R."/>
            <person name="Lipzen A."/>
            <person name="Clum A."/>
            <person name="Drula E."/>
            <person name="Henrissat B."/>
            <person name="Kohler A."/>
            <person name="Grigoriev I.V."/>
            <person name="Martin F.M."/>
            <person name="Hacquard S."/>
        </authorList>
    </citation>
    <scope>NUCLEOTIDE SEQUENCE</scope>
    <source>
        <strain evidence="1">MPI-CAGE-AT-0021</strain>
    </source>
</reference>
<dbReference type="AlphaFoldDB" id="A0A9P9F3F5"/>
<dbReference type="Proteomes" id="UP000717696">
    <property type="component" value="Unassembled WGS sequence"/>
</dbReference>
<evidence type="ECO:0000313" key="2">
    <source>
        <dbReference type="Proteomes" id="UP000717696"/>
    </source>
</evidence>
<keyword evidence="2" id="KW-1185">Reference proteome</keyword>
<gene>
    <name evidence="1" type="ORF">B0J13DRAFT_547221</name>
</gene>
<sequence length="300" mass="35356">MRAKGRICIRCSDLRIECTFKQLRRRNGRKLRWSDGTDNRAKPECATNAPAITKLSSENPSYLYFKRFDYFWLPRYGRGISSSSSGDMAYLTPDGAVHSTCDLQLLPWLQEKGIKKLFNVEEEGQQICNTSEAILKLRFFTWQSFAQVIHLEASQYRAIAEFAHTAEIVRVELRRSKDQIRLENAKESVFKFSLPHKKIYSIQFELEDPVGYTVVFIDQDERHVISRPIEKQKSLFQNQLLEDRSDKLRSFILMGQPLLWSNIRHDMSPVRLNEVNKQWKPMIDRLREQGHRKFSTLHRR</sequence>
<dbReference type="EMBL" id="JAGMUU010000005">
    <property type="protein sequence ID" value="KAH7151937.1"/>
    <property type="molecule type" value="Genomic_DNA"/>
</dbReference>
<organism evidence="1 2">
    <name type="scientific">Dactylonectria estremocensis</name>
    <dbReference type="NCBI Taxonomy" id="1079267"/>
    <lineage>
        <taxon>Eukaryota</taxon>
        <taxon>Fungi</taxon>
        <taxon>Dikarya</taxon>
        <taxon>Ascomycota</taxon>
        <taxon>Pezizomycotina</taxon>
        <taxon>Sordariomycetes</taxon>
        <taxon>Hypocreomycetidae</taxon>
        <taxon>Hypocreales</taxon>
        <taxon>Nectriaceae</taxon>
        <taxon>Dactylonectria</taxon>
    </lineage>
</organism>
<evidence type="ECO:0000313" key="1">
    <source>
        <dbReference type="EMBL" id="KAH7151937.1"/>
    </source>
</evidence>
<accession>A0A9P9F3F5</accession>
<name>A0A9P9F3F5_9HYPO</name>